<dbReference type="Proteomes" id="UP000220341">
    <property type="component" value="Unassembled WGS sequence"/>
</dbReference>
<keyword evidence="1" id="KW-0472">Membrane</keyword>
<organism evidence="2 3">
    <name type="scientific">Priestia megaterium</name>
    <name type="common">Bacillus megaterium</name>
    <dbReference type="NCBI Taxonomy" id="1404"/>
    <lineage>
        <taxon>Bacteria</taxon>
        <taxon>Bacillati</taxon>
        <taxon>Bacillota</taxon>
        <taxon>Bacilli</taxon>
        <taxon>Bacillales</taxon>
        <taxon>Bacillaceae</taxon>
        <taxon>Priestia</taxon>
    </lineage>
</organism>
<evidence type="ECO:0000313" key="3">
    <source>
        <dbReference type="Proteomes" id="UP000220341"/>
    </source>
</evidence>
<feature type="transmembrane region" description="Helical" evidence="1">
    <location>
        <begin position="7"/>
        <end position="29"/>
    </location>
</feature>
<dbReference type="EMBL" id="NTYW01000069">
    <property type="protein sequence ID" value="PES30408.1"/>
    <property type="molecule type" value="Genomic_DNA"/>
</dbReference>
<dbReference type="AlphaFoldDB" id="A0AAE5P367"/>
<keyword evidence="1" id="KW-0812">Transmembrane</keyword>
<comment type="caution">
    <text evidence="2">The sequence shown here is derived from an EMBL/GenBank/DDBJ whole genome shotgun (WGS) entry which is preliminary data.</text>
</comment>
<proteinExistence type="predicted"/>
<gene>
    <name evidence="2" type="ORF">CN497_24230</name>
</gene>
<evidence type="ECO:0000256" key="1">
    <source>
        <dbReference type="SAM" id="Phobius"/>
    </source>
</evidence>
<evidence type="ECO:0000313" key="2">
    <source>
        <dbReference type="EMBL" id="PES30408.1"/>
    </source>
</evidence>
<keyword evidence="1" id="KW-1133">Transmembrane helix</keyword>
<name>A0AAE5P367_PRIMG</name>
<dbReference type="RefSeq" id="WP_098278946.1">
    <property type="nucleotide sequence ID" value="NZ_NTYW01000069.1"/>
</dbReference>
<accession>A0AAE5P367</accession>
<reference evidence="2 3" key="1">
    <citation type="submission" date="2017-09" db="EMBL/GenBank/DDBJ databases">
        <title>Large-scale bioinformatics analysis of Bacillus genomes uncovers conserved roles of natural products in bacterial physiology.</title>
        <authorList>
            <consortium name="Agbiome Team Llc"/>
            <person name="Bleich R.M."/>
            <person name="Kirk G.J."/>
            <person name="Santa Maria K.C."/>
            <person name="Allen S.E."/>
            <person name="Farag S."/>
            <person name="Shank E.A."/>
            <person name="Bowers A."/>
        </authorList>
    </citation>
    <scope>NUCLEOTIDE SEQUENCE [LARGE SCALE GENOMIC DNA]</scope>
    <source>
        <strain evidence="2 3">AFS003013</strain>
    </source>
</reference>
<sequence length="129" mass="14943">MDKIKKILVLFLAILISTIIVLSVIFINWEHIFGDTRPIANAKAMYQLEFKDKDIAETTDVDNNIMYVVPKGHLDTYIEMMKKKGYALTEKDDKHHTLLLKKGNTFTEISYKSLTSRYTLINSPFLKEV</sequence>
<protein>
    <submittedName>
        <fullName evidence="2">Uncharacterized protein</fullName>
    </submittedName>
</protein>